<dbReference type="InterPro" id="IPR029058">
    <property type="entry name" value="AB_hydrolase_fold"/>
</dbReference>
<protein>
    <submittedName>
        <fullName evidence="2">Alpha/beta hydrolase</fullName>
    </submittedName>
</protein>
<accession>A0ABZ1C3Z4</accession>
<evidence type="ECO:0000256" key="1">
    <source>
        <dbReference type="SAM" id="SignalP"/>
    </source>
</evidence>
<gene>
    <name evidence="2" type="ORF">K1X11_014460</name>
</gene>
<dbReference type="Gene3D" id="3.40.50.1820">
    <property type="entry name" value="alpha/beta hydrolase"/>
    <property type="match status" value="1"/>
</dbReference>
<dbReference type="GO" id="GO:0016787">
    <property type="term" value="F:hydrolase activity"/>
    <property type="evidence" value="ECO:0007669"/>
    <property type="project" value="UniProtKB-KW"/>
</dbReference>
<feature type="signal peptide" evidence="1">
    <location>
        <begin position="1"/>
        <end position="27"/>
    </location>
</feature>
<sequence length="542" mass="60843">MNQSNLPLFLRGLVFGSACGLSAFVLAGCQGLPAKANAQSGSGVSSNRLHHIVSDFDGAYRPFYDNQLFVRYEQPFERGTSAEKLAIIRGRNQDLFCHFEALLDDIEANMEASLQRPDYTGDPKTLKVLLWLHGGLNSPSGIDELLTSGGNRNESLPDGQRERILNAGYYPLYISWRSGAFVSLRDRYFRVRNGGRAQGPLAYVRAVPYLLTDTITGVAQLPETLWDGAADRLAENHRGGALKRDWDDDRWKKYFSDGGADGPHLALWDEPNRDLGPWENLAYQTQLIVPGVTRIATTPVLQGIGTPAWQMMLRRSKNVVTMEADALSLDDGYGLPELDSSLRGNGVASVVAWRLQEIEKRLGEKGITLEIYLHGHSMGAIIANDLVRMYPDLPYKRIVHLASADSVRNWVDKTEPYLRKHPETEFYNLVLHPVNEEREDISMVTLLPEGSLLVWLDSMFTKPDHVMDRRSGRWDNAKYLLASYANIVEQRTGSVGKGTEAEQNAAAVRLKVFNLDPDSKDTPQTHGDFKDKPFWEKGFYWQ</sequence>
<organism evidence="2 3">
    <name type="scientific">Actomonas aquatica</name>
    <dbReference type="NCBI Taxonomy" id="2866162"/>
    <lineage>
        <taxon>Bacteria</taxon>
        <taxon>Pseudomonadati</taxon>
        <taxon>Verrucomicrobiota</taxon>
        <taxon>Opitutia</taxon>
        <taxon>Opitutales</taxon>
        <taxon>Opitutaceae</taxon>
        <taxon>Actomonas</taxon>
    </lineage>
</organism>
<reference evidence="2 3" key="1">
    <citation type="submission" date="2023-12" db="EMBL/GenBank/DDBJ databases">
        <title>Description of an unclassified Opitutus bacterium of Verrucomicrobiota.</title>
        <authorList>
            <person name="Zhang D.-F."/>
        </authorList>
    </citation>
    <scope>NUCLEOTIDE SEQUENCE [LARGE SCALE GENOMIC DNA]</scope>
    <source>
        <strain evidence="2 3">WL0086</strain>
    </source>
</reference>
<dbReference type="EMBL" id="CP139781">
    <property type="protein sequence ID" value="WRQ86013.1"/>
    <property type="molecule type" value="Genomic_DNA"/>
</dbReference>
<dbReference type="RefSeq" id="WP_221031525.1">
    <property type="nucleotide sequence ID" value="NZ_CP139781.1"/>
</dbReference>
<dbReference type="SUPFAM" id="SSF53474">
    <property type="entry name" value="alpha/beta-Hydrolases"/>
    <property type="match status" value="2"/>
</dbReference>
<evidence type="ECO:0000313" key="2">
    <source>
        <dbReference type="EMBL" id="WRQ86013.1"/>
    </source>
</evidence>
<keyword evidence="1" id="KW-0732">Signal</keyword>
<dbReference type="Proteomes" id="UP000738431">
    <property type="component" value="Chromosome"/>
</dbReference>
<feature type="chain" id="PRO_5046802553" evidence="1">
    <location>
        <begin position="28"/>
        <end position="542"/>
    </location>
</feature>
<evidence type="ECO:0000313" key="3">
    <source>
        <dbReference type="Proteomes" id="UP000738431"/>
    </source>
</evidence>
<keyword evidence="3" id="KW-1185">Reference proteome</keyword>
<name>A0ABZ1C3Z4_9BACT</name>
<keyword evidence="2" id="KW-0378">Hydrolase</keyword>
<proteinExistence type="predicted"/>